<keyword evidence="3" id="KW-1185">Reference proteome</keyword>
<evidence type="ECO:0000313" key="2">
    <source>
        <dbReference type="EMBL" id="EEH57429.1"/>
    </source>
</evidence>
<feature type="compositionally biased region" description="Low complexity" evidence="1">
    <location>
        <begin position="146"/>
        <end position="161"/>
    </location>
</feature>
<dbReference type="OMA" id="RERHNDA"/>
<dbReference type="GeneID" id="9684413"/>
<proteinExistence type="predicted"/>
<dbReference type="EMBL" id="GG663739">
    <property type="protein sequence ID" value="EEH57429.1"/>
    <property type="molecule type" value="Genomic_DNA"/>
</dbReference>
<dbReference type="KEGG" id="mpp:MICPUCDRAFT_47382"/>
<feature type="compositionally biased region" description="Basic and acidic residues" evidence="1">
    <location>
        <begin position="33"/>
        <end position="48"/>
    </location>
</feature>
<feature type="compositionally biased region" description="Low complexity" evidence="1">
    <location>
        <begin position="88"/>
        <end position="104"/>
    </location>
</feature>
<evidence type="ECO:0000313" key="3">
    <source>
        <dbReference type="Proteomes" id="UP000001876"/>
    </source>
</evidence>
<reference evidence="2 3" key="1">
    <citation type="journal article" date="2009" name="Science">
        <title>Green evolution and dynamic adaptations revealed by genomes of the marine picoeukaryotes Micromonas.</title>
        <authorList>
            <person name="Worden A.Z."/>
            <person name="Lee J.H."/>
            <person name="Mock T."/>
            <person name="Rouze P."/>
            <person name="Simmons M.P."/>
            <person name="Aerts A.L."/>
            <person name="Allen A.E."/>
            <person name="Cuvelier M.L."/>
            <person name="Derelle E."/>
            <person name="Everett M.V."/>
            <person name="Foulon E."/>
            <person name="Grimwood J."/>
            <person name="Gundlach H."/>
            <person name="Henrissat B."/>
            <person name="Napoli C."/>
            <person name="McDonald S.M."/>
            <person name="Parker M.S."/>
            <person name="Rombauts S."/>
            <person name="Salamov A."/>
            <person name="Von Dassow P."/>
            <person name="Badger J.H."/>
            <person name="Coutinho P.M."/>
            <person name="Demir E."/>
            <person name="Dubchak I."/>
            <person name="Gentemann C."/>
            <person name="Eikrem W."/>
            <person name="Gready J.E."/>
            <person name="John U."/>
            <person name="Lanier W."/>
            <person name="Lindquist E.A."/>
            <person name="Lucas S."/>
            <person name="Mayer K.F."/>
            <person name="Moreau H."/>
            <person name="Not F."/>
            <person name="Otillar R."/>
            <person name="Panaud O."/>
            <person name="Pangilinan J."/>
            <person name="Paulsen I."/>
            <person name="Piegu B."/>
            <person name="Poliakov A."/>
            <person name="Robbens S."/>
            <person name="Schmutz J."/>
            <person name="Toulza E."/>
            <person name="Wyss T."/>
            <person name="Zelensky A."/>
            <person name="Zhou K."/>
            <person name="Armbrust E.V."/>
            <person name="Bhattacharya D."/>
            <person name="Goodenough U.W."/>
            <person name="Van de Peer Y."/>
            <person name="Grigoriev I.V."/>
        </authorList>
    </citation>
    <scope>NUCLEOTIDE SEQUENCE [LARGE SCALE GENOMIC DNA]</scope>
    <source>
        <strain evidence="2 3">CCMP1545</strain>
    </source>
</reference>
<feature type="compositionally biased region" description="Low complexity" evidence="1">
    <location>
        <begin position="754"/>
        <end position="764"/>
    </location>
</feature>
<gene>
    <name evidence="2" type="ORF">MICPUCDRAFT_47382</name>
</gene>
<dbReference type="AlphaFoldDB" id="C1MS28"/>
<dbReference type="RefSeq" id="XP_003058974.1">
    <property type="nucleotide sequence ID" value="XM_003058928.1"/>
</dbReference>
<dbReference type="PANTHER" id="PTHR37028">
    <property type="entry name" value="UNNAMED PRODUCT-RELATED"/>
    <property type="match status" value="1"/>
</dbReference>
<dbReference type="PANTHER" id="PTHR37028:SF8">
    <property type="entry name" value="200 KDA ANTIGEN P200"/>
    <property type="match status" value="1"/>
</dbReference>
<dbReference type="Proteomes" id="UP000001876">
    <property type="component" value="Unassembled WGS sequence"/>
</dbReference>
<organism evidence="3">
    <name type="scientific">Micromonas pusilla (strain CCMP1545)</name>
    <name type="common">Picoplanktonic green alga</name>
    <dbReference type="NCBI Taxonomy" id="564608"/>
    <lineage>
        <taxon>Eukaryota</taxon>
        <taxon>Viridiplantae</taxon>
        <taxon>Chlorophyta</taxon>
        <taxon>Mamiellophyceae</taxon>
        <taxon>Mamiellales</taxon>
        <taxon>Mamiellaceae</taxon>
        <taxon>Micromonas</taxon>
    </lineage>
</organism>
<feature type="compositionally biased region" description="Acidic residues" evidence="1">
    <location>
        <begin position="49"/>
        <end position="75"/>
    </location>
</feature>
<accession>C1MS28</accession>
<feature type="region of interest" description="Disordered" evidence="1">
    <location>
        <begin position="1"/>
        <end position="182"/>
    </location>
</feature>
<feature type="region of interest" description="Disordered" evidence="1">
    <location>
        <begin position="473"/>
        <end position="529"/>
    </location>
</feature>
<feature type="compositionally biased region" description="Low complexity" evidence="1">
    <location>
        <begin position="700"/>
        <end position="709"/>
    </location>
</feature>
<sequence>MKEINGNAGQMLGSVRANKRSTHPLLTKLMRAKLSEHSAHLESQHSDVADDDDDADDRETYDDATAEANIAEDDAANTTIGGGGGTPSRLARASSSADASSARARVSKMLSIEDDAGAGAGGGGSPTGMAKTFAGLIDASKRQLDANRGGASGSRRGSPSATVDGGARLSSSTRAPTAGPRAAFGSSFFGHFKWNIGGPSKPKEPEMTKPRRWPRLSKLQAVTLFDRLYASRPKTLPRDDPDETFAPKISAKTKRLAAAVRAKENQGVDRIEYLHNKGTKEIREVNDKKLLAEGWMHSDEASVNSHTIDATDYACDRYGRPGKGTDRYLAALRDEEDQRIAAKFAFKPKLSAKTKAIIAAAPRSSKTGSVYERNLDWLERRNRAAAAAAKAKEDEGERECTFQPRTATTVPRFVRDIAAEQRTKRLGVPRGFGLPPAADEGVDGALVAATSRPKGWLSAWAGGKGVARVGNTFSDDFRRGSPGTRSQLARPGGSLDDASSRRPSGAAYAASETTWDASEYGGDGESGDENARAAAHVVGGVALPSALPTSHPFKKRESKHVPLKSALSSYRNRHKGEGANAVSDTIEAARLKGETETRATDLDYFERVHLERAHRARLIEREKLDKLNKSDGSGWRNRVTKPKAFTFGKKPDMSKVKSLRRPLDGSAAEARSSLANSVSNLARFRFDDASPAPTGRSGGNANANANDDVATSEDESFEDAEEESFAFDEDEDAETSAFLSRGADDYYGYDDGFDASPDAASPEADASRRSRGPRGWDARYDYDDSEDESTQRDGASPAGSEQSSKLASLHEERRRLKLEQELGRRTVY</sequence>
<protein>
    <submittedName>
        <fullName evidence="2">Predicted protein</fullName>
    </submittedName>
</protein>
<evidence type="ECO:0000256" key="1">
    <source>
        <dbReference type="SAM" id="MobiDB-lite"/>
    </source>
</evidence>
<name>C1MS28_MICPC</name>
<feature type="region of interest" description="Disordered" evidence="1">
    <location>
        <begin position="689"/>
        <end position="812"/>
    </location>
</feature>
<dbReference type="OrthoDB" id="10636593at2759"/>
<feature type="region of interest" description="Disordered" evidence="1">
    <location>
        <begin position="195"/>
        <end position="215"/>
    </location>
</feature>
<feature type="compositionally biased region" description="Acidic residues" evidence="1">
    <location>
        <begin position="710"/>
        <end position="734"/>
    </location>
</feature>